<dbReference type="GeneID" id="8316697"/>
<gene>
    <name evidence="10" type="ORF">Pc21g19490</name>
    <name evidence="10" type="ORF">PCH_Pc21g19490</name>
</gene>
<evidence type="ECO:0000256" key="2">
    <source>
        <dbReference type="ARBA" id="ARBA00010386"/>
    </source>
</evidence>
<feature type="compositionally biased region" description="Acidic residues" evidence="8">
    <location>
        <begin position="373"/>
        <end position="387"/>
    </location>
</feature>
<evidence type="ECO:0000256" key="4">
    <source>
        <dbReference type="ARBA" id="ARBA00023015"/>
    </source>
</evidence>
<feature type="region of interest" description="Disordered" evidence="8">
    <location>
        <begin position="229"/>
        <end position="387"/>
    </location>
</feature>
<keyword evidence="3" id="KW-0507">mRNA processing</keyword>
<evidence type="ECO:0000256" key="7">
    <source>
        <dbReference type="ARBA" id="ARBA00023242"/>
    </source>
</evidence>
<comment type="similarity">
    <text evidence="2">Belongs to the pinin family.</text>
</comment>
<dbReference type="PANTHER" id="PTHR12707:SF0">
    <property type="entry name" value="PININ"/>
    <property type="match status" value="1"/>
</dbReference>
<feature type="region of interest" description="Disordered" evidence="8">
    <location>
        <begin position="62"/>
        <end position="202"/>
    </location>
</feature>
<evidence type="ECO:0000256" key="6">
    <source>
        <dbReference type="ARBA" id="ARBA00023187"/>
    </source>
</evidence>
<dbReference type="KEGG" id="pcs:N7525_006592"/>
<dbReference type="InterPro" id="IPR006786">
    <property type="entry name" value="Pinin_SDK_MemA"/>
</dbReference>
<keyword evidence="7" id="KW-0539">Nucleus</keyword>
<name>B6HJI9_PENRW</name>
<keyword evidence="5" id="KW-0804">Transcription</keyword>
<dbReference type="OrthoDB" id="330772at2759"/>
<sequence>MIVREACRLIILRLLTSTPIFDPGSGPKISLVALSQSVSYNQRCLPIKMSEGPETLASAVAVPSQDTIQQSPELTAKRRQSSTAEYDPKRRRLSSTDNTSPHSQRRRPSSPPPTKNGSVETKPTRPRGGRDEDRKRGQRLFGGLLGTLSQSSSSAAQRRRADIEKKQQEKLKSQDAEYGELKKRRKEQRDEIRRRETPLYEREAMQTRHSNMLAMAHFFKTQAQPALYYKPWQPRPGDDTTIKRQIEETEATVSREVAEFEARYPPEAFAPEQPTQVETQPTQAETQEQAGEKQQEVSEEQQQTDGPRDQPSAPEHEADPTDPKSKEKAQGAPDTVGVDINDQNPDLAKTDEATANVEESAPQDQHDAHRDDDGGEVLEDNEDTVIY</sequence>
<feature type="compositionally biased region" description="Basic and acidic residues" evidence="8">
    <location>
        <begin position="159"/>
        <end position="202"/>
    </location>
</feature>
<feature type="compositionally biased region" description="Low complexity" evidence="8">
    <location>
        <begin position="270"/>
        <end position="289"/>
    </location>
</feature>
<dbReference type="STRING" id="500485.B6HJI9"/>
<accession>B6HJI9</accession>
<keyword evidence="6" id="KW-0508">mRNA splicing</keyword>
<dbReference type="Pfam" id="PF04696">
    <property type="entry name" value="Pinin_SDK_memA"/>
    <property type="match status" value="1"/>
</dbReference>
<dbReference type="GO" id="GO:0006397">
    <property type="term" value="P:mRNA processing"/>
    <property type="evidence" value="ECO:0007669"/>
    <property type="project" value="UniProtKB-KW"/>
</dbReference>
<reference evidence="10 11" key="1">
    <citation type="journal article" date="2008" name="Nat. Biotechnol.">
        <title>Genome sequencing and analysis of the filamentous fungus Penicillium chrysogenum.</title>
        <authorList>
            <person name="van den Berg M.A."/>
            <person name="Albang R."/>
            <person name="Albermann K."/>
            <person name="Badger J.H."/>
            <person name="Daran J.-M."/>
            <person name="Driessen A.J.M."/>
            <person name="Garcia-Estrada C."/>
            <person name="Fedorova N.D."/>
            <person name="Harris D.M."/>
            <person name="Heijne W.H.M."/>
            <person name="Joardar V.S."/>
            <person name="Kiel J.A.K.W."/>
            <person name="Kovalchuk A."/>
            <person name="Martin J.F."/>
            <person name="Nierman W.C."/>
            <person name="Nijland J.G."/>
            <person name="Pronk J.T."/>
            <person name="Roubos J.A."/>
            <person name="van der Klei I.J."/>
            <person name="van Peij N.N.M.E."/>
            <person name="Veenhuis M."/>
            <person name="von Doehren H."/>
            <person name="Wagner C."/>
            <person name="Wortman J.R."/>
            <person name="Bovenberg R.A.L."/>
        </authorList>
    </citation>
    <scope>NUCLEOTIDE SEQUENCE [LARGE SCALE GENOMIC DNA]</scope>
    <source>
        <strain evidence="11">ATCC 28089 / DSM 1075 / NRRL 1951 / Wisconsin 54-1255</strain>
    </source>
</reference>
<dbReference type="EMBL" id="AM920436">
    <property type="protein sequence ID" value="CAP96846.1"/>
    <property type="molecule type" value="Genomic_DNA"/>
</dbReference>
<keyword evidence="4" id="KW-0805">Transcription regulation</keyword>
<evidence type="ECO:0000256" key="5">
    <source>
        <dbReference type="ARBA" id="ARBA00023163"/>
    </source>
</evidence>
<dbReference type="BioCyc" id="PCHR:PC21G19490-MONOMER"/>
<evidence type="ECO:0000313" key="10">
    <source>
        <dbReference type="EMBL" id="CAP96846.1"/>
    </source>
</evidence>
<feature type="compositionally biased region" description="Basic and acidic residues" evidence="8">
    <location>
        <begin position="236"/>
        <end position="247"/>
    </location>
</feature>
<evidence type="ECO:0000256" key="3">
    <source>
        <dbReference type="ARBA" id="ARBA00022664"/>
    </source>
</evidence>
<evidence type="ECO:0000256" key="8">
    <source>
        <dbReference type="SAM" id="MobiDB-lite"/>
    </source>
</evidence>
<dbReference type="OMA" id="ALYYKPW"/>
<dbReference type="PANTHER" id="PTHR12707">
    <property type="entry name" value="PINN"/>
    <property type="match status" value="1"/>
</dbReference>
<evidence type="ECO:0000256" key="1">
    <source>
        <dbReference type="ARBA" id="ARBA00004123"/>
    </source>
</evidence>
<protein>
    <submittedName>
        <fullName evidence="10">Pc21g19490 protein</fullName>
    </submittedName>
</protein>
<organism evidence="10 11">
    <name type="scientific">Penicillium rubens (strain ATCC 28089 / DSM 1075 / NRRL 1951 / Wisconsin 54-1255)</name>
    <name type="common">Penicillium chrysogenum</name>
    <dbReference type="NCBI Taxonomy" id="500485"/>
    <lineage>
        <taxon>Eukaryota</taxon>
        <taxon>Fungi</taxon>
        <taxon>Dikarya</taxon>
        <taxon>Ascomycota</taxon>
        <taxon>Pezizomycotina</taxon>
        <taxon>Eurotiomycetes</taxon>
        <taxon>Eurotiomycetidae</taxon>
        <taxon>Eurotiales</taxon>
        <taxon>Aspergillaceae</taxon>
        <taxon>Penicillium</taxon>
        <taxon>Penicillium chrysogenum species complex</taxon>
    </lineage>
</organism>
<feature type="compositionally biased region" description="Polar residues" evidence="8">
    <location>
        <begin position="64"/>
        <end position="73"/>
    </location>
</feature>
<feature type="compositionally biased region" description="Basic and acidic residues" evidence="8">
    <location>
        <begin position="314"/>
        <end position="329"/>
    </location>
</feature>
<dbReference type="AlphaFoldDB" id="B6HJI9"/>
<dbReference type="HOGENOM" id="CLU_049352_2_0_1"/>
<dbReference type="InterPro" id="IPR039853">
    <property type="entry name" value="Pinin"/>
</dbReference>
<comment type="subcellular location">
    <subcellularLocation>
        <location evidence="1">Nucleus</location>
    </subcellularLocation>
</comment>
<evidence type="ECO:0000313" key="11">
    <source>
        <dbReference type="Proteomes" id="UP000000724"/>
    </source>
</evidence>
<dbReference type="Proteomes" id="UP000000724">
    <property type="component" value="Contig Pc00c21"/>
</dbReference>
<evidence type="ECO:0000259" key="9">
    <source>
        <dbReference type="Pfam" id="PF04696"/>
    </source>
</evidence>
<dbReference type="VEuPathDB" id="FungiDB:PCH_Pc21g19490"/>
<proteinExistence type="inferred from homology"/>
<feature type="domain" description="Pinin/SDK/MemA protein" evidence="9">
    <location>
        <begin position="132"/>
        <end position="247"/>
    </location>
</feature>
<dbReference type="GO" id="GO:0008380">
    <property type="term" value="P:RNA splicing"/>
    <property type="evidence" value="ECO:0007669"/>
    <property type="project" value="UniProtKB-KW"/>
</dbReference>
<keyword evidence="11" id="KW-1185">Reference proteome</keyword>
<dbReference type="eggNOG" id="KOG3756">
    <property type="taxonomic scope" value="Eukaryota"/>
</dbReference>
<dbReference type="GO" id="GO:0071013">
    <property type="term" value="C:catalytic step 2 spliceosome"/>
    <property type="evidence" value="ECO:0007669"/>
    <property type="project" value="TreeGrafter"/>
</dbReference>